<reference evidence="1" key="1">
    <citation type="submission" date="2014-09" db="EMBL/GenBank/DDBJ databases">
        <authorList>
            <person name="Magalhaes I.L.F."/>
            <person name="Oliveira U."/>
            <person name="Santos F.R."/>
            <person name="Vidigal T.H.D.A."/>
            <person name="Brescovit A.D."/>
            <person name="Santos A.J."/>
        </authorList>
    </citation>
    <scope>NUCLEOTIDE SEQUENCE</scope>
    <source>
        <tissue evidence="1">Shoot tissue taken approximately 20 cm above the soil surface</tissue>
    </source>
</reference>
<dbReference type="AlphaFoldDB" id="A0A0A8XR30"/>
<organism evidence="1">
    <name type="scientific">Arundo donax</name>
    <name type="common">Giant reed</name>
    <name type="synonym">Donax arundinaceus</name>
    <dbReference type="NCBI Taxonomy" id="35708"/>
    <lineage>
        <taxon>Eukaryota</taxon>
        <taxon>Viridiplantae</taxon>
        <taxon>Streptophyta</taxon>
        <taxon>Embryophyta</taxon>
        <taxon>Tracheophyta</taxon>
        <taxon>Spermatophyta</taxon>
        <taxon>Magnoliopsida</taxon>
        <taxon>Liliopsida</taxon>
        <taxon>Poales</taxon>
        <taxon>Poaceae</taxon>
        <taxon>PACMAD clade</taxon>
        <taxon>Arundinoideae</taxon>
        <taxon>Arundineae</taxon>
        <taxon>Arundo</taxon>
    </lineage>
</organism>
<reference evidence="1" key="2">
    <citation type="journal article" date="2015" name="Data Brief">
        <title>Shoot transcriptome of the giant reed, Arundo donax.</title>
        <authorList>
            <person name="Barrero R.A."/>
            <person name="Guerrero F.D."/>
            <person name="Moolhuijzen P."/>
            <person name="Goolsby J.A."/>
            <person name="Tidwell J."/>
            <person name="Bellgard S.E."/>
            <person name="Bellgard M.I."/>
        </authorList>
    </citation>
    <scope>NUCLEOTIDE SEQUENCE</scope>
    <source>
        <tissue evidence="1">Shoot tissue taken approximately 20 cm above the soil surface</tissue>
    </source>
</reference>
<evidence type="ECO:0000313" key="1">
    <source>
        <dbReference type="EMBL" id="JAD15193.1"/>
    </source>
</evidence>
<name>A0A0A8XR30_ARUDO</name>
<sequence>MCVGRRAGTSVGGGRLLGRFLEAEQLLPPDVRRAGRAPVAVVGAELVAQRHGPAAAGAVRGLTERQEAALGEELVGGHHRVAADRELEVRVPRRAPTRGLRRRRLDREVAGEGHPRRHEGRRRRLVVLRVVHVNTCHASARTSALAPHLTSPLLSYSLSLSLSLCPPTRALAPVRESS</sequence>
<accession>A0A0A8XR30</accession>
<dbReference type="EMBL" id="GBRH01282702">
    <property type="protein sequence ID" value="JAD15193.1"/>
    <property type="molecule type" value="Transcribed_RNA"/>
</dbReference>
<protein>
    <submittedName>
        <fullName evidence="1">Uncharacterized protein</fullName>
    </submittedName>
</protein>
<proteinExistence type="predicted"/>